<dbReference type="InterPro" id="IPR000092">
    <property type="entry name" value="Polyprenyl_synt"/>
</dbReference>
<dbReference type="CDD" id="cd00685">
    <property type="entry name" value="Trans_IPPS_HT"/>
    <property type="match status" value="1"/>
</dbReference>
<dbReference type="PROSITE" id="PS00723">
    <property type="entry name" value="POLYPRENYL_SYNTHASE_1"/>
    <property type="match status" value="1"/>
</dbReference>
<keyword evidence="3 6" id="KW-0808">Transferase</keyword>
<accession>A0ABW4JNB3</accession>
<dbReference type="Gene3D" id="1.10.600.10">
    <property type="entry name" value="Farnesyl Diphosphate Synthase"/>
    <property type="match status" value="1"/>
</dbReference>
<comment type="cofactor">
    <cofactor evidence="1">
        <name>Mg(2+)</name>
        <dbReference type="ChEBI" id="CHEBI:18420"/>
    </cofactor>
</comment>
<protein>
    <submittedName>
        <fullName evidence="7">Polyprenyl synthetase family protein</fullName>
    </submittedName>
</protein>
<evidence type="ECO:0000313" key="8">
    <source>
        <dbReference type="Proteomes" id="UP001597079"/>
    </source>
</evidence>
<evidence type="ECO:0000256" key="3">
    <source>
        <dbReference type="ARBA" id="ARBA00022679"/>
    </source>
</evidence>
<evidence type="ECO:0000256" key="1">
    <source>
        <dbReference type="ARBA" id="ARBA00001946"/>
    </source>
</evidence>
<dbReference type="Pfam" id="PF00348">
    <property type="entry name" value="polyprenyl_synt"/>
    <property type="match status" value="1"/>
</dbReference>
<dbReference type="InterPro" id="IPR008949">
    <property type="entry name" value="Isoprenoid_synthase_dom_sf"/>
</dbReference>
<name>A0ABW4JNB3_9BACL</name>
<proteinExistence type="inferred from homology"/>
<keyword evidence="8" id="KW-1185">Reference proteome</keyword>
<organism evidence="7 8">
    <name type="scientific">Alicyclobacillus fodiniaquatilis</name>
    <dbReference type="NCBI Taxonomy" id="1661150"/>
    <lineage>
        <taxon>Bacteria</taxon>
        <taxon>Bacillati</taxon>
        <taxon>Bacillota</taxon>
        <taxon>Bacilli</taxon>
        <taxon>Bacillales</taxon>
        <taxon>Alicyclobacillaceae</taxon>
        <taxon>Alicyclobacillus</taxon>
    </lineage>
</organism>
<dbReference type="InterPro" id="IPR033749">
    <property type="entry name" value="Polyprenyl_synt_CS"/>
</dbReference>
<dbReference type="PANTHER" id="PTHR12001:SF69">
    <property type="entry name" value="ALL TRANS-POLYPRENYL-DIPHOSPHATE SYNTHASE PDSS1"/>
    <property type="match status" value="1"/>
</dbReference>
<dbReference type="SFLD" id="SFLDS00005">
    <property type="entry name" value="Isoprenoid_Synthase_Type_I"/>
    <property type="match status" value="1"/>
</dbReference>
<dbReference type="RefSeq" id="WP_377945033.1">
    <property type="nucleotide sequence ID" value="NZ_JBHUCX010000085.1"/>
</dbReference>
<evidence type="ECO:0000256" key="4">
    <source>
        <dbReference type="ARBA" id="ARBA00022723"/>
    </source>
</evidence>
<dbReference type="SUPFAM" id="SSF48576">
    <property type="entry name" value="Terpenoid synthases"/>
    <property type="match status" value="1"/>
</dbReference>
<dbReference type="EMBL" id="JBHUCX010000085">
    <property type="protein sequence ID" value="MFD1677118.1"/>
    <property type="molecule type" value="Genomic_DNA"/>
</dbReference>
<keyword evidence="5" id="KW-0460">Magnesium</keyword>
<evidence type="ECO:0000256" key="6">
    <source>
        <dbReference type="RuleBase" id="RU004466"/>
    </source>
</evidence>
<comment type="similarity">
    <text evidence="2 6">Belongs to the FPP/GGPP synthase family.</text>
</comment>
<evidence type="ECO:0000256" key="5">
    <source>
        <dbReference type="ARBA" id="ARBA00022842"/>
    </source>
</evidence>
<evidence type="ECO:0000256" key="2">
    <source>
        <dbReference type="ARBA" id="ARBA00006706"/>
    </source>
</evidence>
<reference evidence="8" key="1">
    <citation type="journal article" date="2019" name="Int. J. Syst. Evol. Microbiol.">
        <title>The Global Catalogue of Microorganisms (GCM) 10K type strain sequencing project: providing services to taxonomists for standard genome sequencing and annotation.</title>
        <authorList>
            <consortium name="The Broad Institute Genomics Platform"/>
            <consortium name="The Broad Institute Genome Sequencing Center for Infectious Disease"/>
            <person name="Wu L."/>
            <person name="Ma J."/>
        </authorList>
    </citation>
    <scope>NUCLEOTIDE SEQUENCE [LARGE SCALE GENOMIC DNA]</scope>
    <source>
        <strain evidence="8">CGMCC 1.12286</strain>
    </source>
</reference>
<gene>
    <name evidence="7" type="ORF">ACFSB2_20795</name>
</gene>
<dbReference type="PANTHER" id="PTHR12001">
    <property type="entry name" value="GERANYLGERANYL PYROPHOSPHATE SYNTHASE"/>
    <property type="match status" value="1"/>
</dbReference>
<evidence type="ECO:0000313" key="7">
    <source>
        <dbReference type="EMBL" id="MFD1677118.1"/>
    </source>
</evidence>
<sequence>MDFSSIYASYQTQLNQVEQILHERSIAQHEVLSHAGQQLIDAGGKRLRPLFALICGASSHQNTDAAPRVTKVAAALELIHMATLVHDDVIDNAELRRGRPTVRSEFGNLAAMYTGDFLFARSIQLLAEIDDPLVHRQMSLGMVRMCQGEVEQIRDFYNWNQSIRTYLKRIQRKTALLISLSCSLGAHVAGATYADVNVLRQFGHYTGMAFQIIDDVLDFSGSEQVVGKPVGGDLRQGNITLPALLAARDKKLGNRLSKLIVKGMPEEAAEEAIELIVESSALDLARQLADTYLHKALSVLRQVSVRRTQEELAILTHFVAERAF</sequence>
<dbReference type="Proteomes" id="UP001597079">
    <property type="component" value="Unassembled WGS sequence"/>
</dbReference>
<comment type="caution">
    <text evidence="7">The sequence shown here is derived from an EMBL/GenBank/DDBJ whole genome shotgun (WGS) entry which is preliminary data.</text>
</comment>
<keyword evidence="4" id="KW-0479">Metal-binding</keyword>